<accession>A0A5D3CG81</accession>
<dbReference type="AlphaFoldDB" id="A0A5D3CG81"/>
<proteinExistence type="predicted"/>
<dbReference type="PANTHER" id="PTHR10775">
    <property type="entry name" value="OS08G0208400 PROTEIN"/>
    <property type="match status" value="1"/>
</dbReference>
<evidence type="ECO:0000313" key="4">
    <source>
        <dbReference type="Proteomes" id="UP000321947"/>
    </source>
</evidence>
<dbReference type="Proteomes" id="UP000321393">
    <property type="component" value="Unassembled WGS sequence"/>
</dbReference>
<sequence>MASGMDLGFFDVISNSSGMCLAIPNESLMATEMKKKREHRSENEEKEKRKGFNLRSRRHALVAVCRPSFLFQCHRDKRVETDDVFRHPTDAALASYEFNPFGQMSTLYNMWLAMLISYNLPPWKCIKESNFFMSLLMPIPKSPGREIDVYLKPLIEELKELSNFRVRTYDSLTSQFFKLNAALFWTINDFLAYGDLSWWSTKGVSATSLMCERQIVVRVTRVILGGQQFSINYLTIFDSKETCAVSTLRVGEFATLGGLMLDENTSRSSRTIYRSNHGRTRLVDKSSLTIIAVESNARTPVSAYPEGSQPLSGDEICETVLGVQITTNVLIEQ</sequence>
<evidence type="ECO:0000313" key="1">
    <source>
        <dbReference type="EMBL" id="KAA0058953.1"/>
    </source>
</evidence>
<evidence type="ECO:0000313" key="3">
    <source>
        <dbReference type="Proteomes" id="UP000321393"/>
    </source>
</evidence>
<organism evidence="2 4">
    <name type="scientific">Cucumis melo var. makuwa</name>
    <name type="common">Oriental melon</name>
    <dbReference type="NCBI Taxonomy" id="1194695"/>
    <lineage>
        <taxon>Eukaryota</taxon>
        <taxon>Viridiplantae</taxon>
        <taxon>Streptophyta</taxon>
        <taxon>Embryophyta</taxon>
        <taxon>Tracheophyta</taxon>
        <taxon>Spermatophyta</taxon>
        <taxon>Magnoliopsida</taxon>
        <taxon>eudicotyledons</taxon>
        <taxon>Gunneridae</taxon>
        <taxon>Pentapetalae</taxon>
        <taxon>rosids</taxon>
        <taxon>fabids</taxon>
        <taxon>Cucurbitales</taxon>
        <taxon>Cucurbitaceae</taxon>
        <taxon>Benincaseae</taxon>
        <taxon>Cucumis</taxon>
    </lineage>
</organism>
<dbReference type="Proteomes" id="UP000321947">
    <property type="component" value="Unassembled WGS sequence"/>
</dbReference>
<dbReference type="EMBL" id="SSTE01006658">
    <property type="protein sequence ID" value="KAA0058953.1"/>
    <property type="molecule type" value="Genomic_DNA"/>
</dbReference>
<reference evidence="3 4" key="1">
    <citation type="submission" date="2019-08" db="EMBL/GenBank/DDBJ databases">
        <title>Draft genome sequences of two oriental melons (Cucumis melo L. var makuwa).</title>
        <authorList>
            <person name="Kwon S.-Y."/>
        </authorList>
    </citation>
    <scope>NUCLEOTIDE SEQUENCE [LARGE SCALE GENOMIC DNA]</scope>
    <source>
        <strain evidence="4">cv. Chang Bougi</strain>
        <strain evidence="3">cv. SW 3</strain>
        <tissue evidence="2">Leaf</tissue>
    </source>
</reference>
<gene>
    <name evidence="2" type="ORF">E5676_scaffold874G00210</name>
    <name evidence="1" type="ORF">E6C27_scaffold98G001370</name>
</gene>
<dbReference type="InterPro" id="IPR004242">
    <property type="entry name" value="Transposase_21"/>
</dbReference>
<dbReference type="EMBL" id="SSTD01010954">
    <property type="protein sequence ID" value="TYK10987.1"/>
    <property type="molecule type" value="Genomic_DNA"/>
</dbReference>
<dbReference type="PANTHER" id="PTHR10775:SF182">
    <property type="entry name" value="TRANSPOSON, EN_SPM-LIKE, TRANSPOSASE-ASSOCIATED DOMAIN PROTEIN-RELATED"/>
    <property type="match status" value="1"/>
</dbReference>
<comment type="caution">
    <text evidence="2">The sequence shown here is derived from an EMBL/GenBank/DDBJ whole genome shotgun (WGS) entry which is preliminary data.</text>
</comment>
<protein>
    <submittedName>
        <fullName evidence="2">Uncharacterized protein</fullName>
    </submittedName>
</protein>
<name>A0A5D3CG81_CUCMM</name>
<dbReference type="Pfam" id="PF02992">
    <property type="entry name" value="Transposase_21"/>
    <property type="match status" value="1"/>
</dbReference>
<evidence type="ECO:0000313" key="2">
    <source>
        <dbReference type="EMBL" id="TYK10987.1"/>
    </source>
</evidence>
<dbReference type="STRING" id="1194695.A0A5D3CG81"/>